<comment type="caution">
    <text evidence="1">The sequence shown here is derived from an EMBL/GenBank/DDBJ whole genome shotgun (WGS) entry which is preliminary data.</text>
</comment>
<dbReference type="EMBL" id="JAZGQO010000008">
    <property type="protein sequence ID" value="KAK6179134.1"/>
    <property type="molecule type" value="Genomic_DNA"/>
</dbReference>
<dbReference type="AlphaFoldDB" id="A0AAN8JQ53"/>
<dbReference type="Proteomes" id="UP001347796">
    <property type="component" value="Unassembled WGS sequence"/>
</dbReference>
<organism evidence="1 2">
    <name type="scientific">Patella caerulea</name>
    <name type="common">Rayed Mediterranean limpet</name>
    <dbReference type="NCBI Taxonomy" id="87958"/>
    <lineage>
        <taxon>Eukaryota</taxon>
        <taxon>Metazoa</taxon>
        <taxon>Spiralia</taxon>
        <taxon>Lophotrochozoa</taxon>
        <taxon>Mollusca</taxon>
        <taxon>Gastropoda</taxon>
        <taxon>Patellogastropoda</taxon>
        <taxon>Patelloidea</taxon>
        <taxon>Patellidae</taxon>
        <taxon>Patella</taxon>
    </lineage>
</organism>
<sequence>MEQLPMPHSYVGRGLMDNIEHVFLQAEDQLRAGTFDSENGRLFHSKLHEFLLNSIVLDGDIVYLLRDRLCNFHIETIPQTVQCMLCVIRYIFHVVSVVDIICQFNDDEGEPSVNVLKRYLEVYDISMNTLLSKLKPTDLDDTIINEFLELAKEDNENRYKASSFFITSEVLKLGHHVFGQMVHRRTPFLNMVILQSRAIDIKKNPEFVLSQLKPVMPLLNELNTNRPICAQAFQLQSEAYEEKQIYSLAIERAKSARENFDVSFKRSTPFYFKTQFIH</sequence>
<evidence type="ECO:0000313" key="1">
    <source>
        <dbReference type="EMBL" id="KAK6179134.1"/>
    </source>
</evidence>
<keyword evidence="2" id="KW-1185">Reference proteome</keyword>
<proteinExistence type="predicted"/>
<protein>
    <submittedName>
        <fullName evidence="1">Uncharacterized protein</fullName>
    </submittedName>
</protein>
<gene>
    <name evidence="1" type="ORF">SNE40_011558</name>
</gene>
<reference evidence="1 2" key="1">
    <citation type="submission" date="2024-01" db="EMBL/GenBank/DDBJ databases">
        <title>The genome of the rayed Mediterranean limpet Patella caerulea (Linnaeus, 1758).</title>
        <authorList>
            <person name="Anh-Thu Weber A."/>
            <person name="Halstead-Nussloch G."/>
        </authorList>
    </citation>
    <scope>NUCLEOTIDE SEQUENCE [LARGE SCALE GENOMIC DNA]</scope>
    <source>
        <strain evidence="1">AATW-2023a</strain>
        <tissue evidence="1">Whole specimen</tissue>
    </source>
</reference>
<accession>A0AAN8JQ53</accession>
<evidence type="ECO:0000313" key="2">
    <source>
        <dbReference type="Proteomes" id="UP001347796"/>
    </source>
</evidence>
<name>A0AAN8JQ53_PATCE</name>